<reference evidence="10" key="1">
    <citation type="submission" date="2021-06" db="EMBL/GenBank/DDBJ databases">
        <authorList>
            <person name="Criscuolo A."/>
        </authorList>
    </citation>
    <scope>NUCLEOTIDE SEQUENCE</scope>
    <source>
        <strain evidence="10">CIP111600</strain>
    </source>
</reference>
<evidence type="ECO:0000256" key="4">
    <source>
        <dbReference type="ARBA" id="ARBA00022777"/>
    </source>
</evidence>
<dbReference type="PANTHER" id="PTHR43065">
    <property type="entry name" value="SENSOR HISTIDINE KINASE"/>
    <property type="match status" value="1"/>
</dbReference>
<dbReference type="PROSITE" id="PS50109">
    <property type="entry name" value="HIS_KIN"/>
    <property type="match status" value="1"/>
</dbReference>
<keyword evidence="2 10" id="KW-0808">Transferase</keyword>
<feature type="domain" description="GGDEF" evidence="9">
    <location>
        <begin position="186"/>
        <end position="312"/>
    </location>
</feature>
<dbReference type="PROSITE" id="PS50887">
    <property type="entry name" value="GGDEF"/>
    <property type="match status" value="1"/>
</dbReference>
<dbReference type="SMART" id="SM00267">
    <property type="entry name" value="GGDEF"/>
    <property type="match status" value="1"/>
</dbReference>
<feature type="transmembrane region" description="Helical" evidence="7">
    <location>
        <begin position="90"/>
        <end position="110"/>
    </location>
</feature>
<dbReference type="InterPro" id="IPR005467">
    <property type="entry name" value="His_kinase_dom"/>
</dbReference>
<dbReference type="InterPro" id="IPR003594">
    <property type="entry name" value="HATPase_dom"/>
</dbReference>
<evidence type="ECO:0000259" key="8">
    <source>
        <dbReference type="PROSITE" id="PS50109"/>
    </source>
</evidence>
<sequence>MNIRILYLISLPAMVAFIVCSALILHRTSDLFPLMVTGLLFLGAVYVENKYTRGFFLFQLLFLGMLHWYSHLDWCYSLYLLVALKPIYRAAGLLKSLAISVLFIAQYTFIRLSHATDNEHAVLVLLSDVLPALMAVLIIRYIKDLESEKRSLRIDKDLLQTHDPLTGLLNYQEYYEQVDKLIADRRPFVHVLVDCTNFKAMNDEQGVLVGNETLKKIAQFLKFSFPGEQIISRQGDKFIVCLPYQENTIAEIHELIGVRLMHWVDLKMIFVYSLYPEERSSLDDLFSLTEDKLLQTKKDNWLKREEQMLRTEKLNVVGDLAAGMAHELRNPLTTIKGFLQISQKHNYNIQPWYDIMESEVTRMCELTSEFLQFSRPHIVNVKSQVLQECIERVVSLSESQATLYGHRVEYHSSLSPIYIDMDRDKMVQVLLNIVKNGLEAMKDTGVLQIRLMQNNSQTAVIEIEDTGEGIPVPELQKIFDPFYTTKENGTGLGLSVCQKTIQDHNGTIEVQSTLNRGTTIRIHLPVSQKQAS</sequence>
<dbReference type="Pfam" id="PF02518">
    <property type="entry name" value="HATPase_c"/>
    <property type="match status" value="1"/>
</dbReference>
<keyword evidence="11" id="KW-1185">Reference proteome</keyword>
<protein>
    <submittedName>
        <fullName evidence="10">Adaptive-response sensory-kinase SasA</fullName>
        <ecNumber evidence="10">2.7.-.-</ecNumber>
    </submittedName>
</protein>
<feature type="transmembrane region" description="Helical" evidence="7">
    <location>
        <begin position="122"/>
        <end position="142"/>
    </location>
</feature>
<evidence type="ECO:0000313" key="11">
    <source>
        <dbReference type="Proteomes" id="UP000693672"/>
    </source>
</evidence>
<feature type="domain" description="Histidine kinase" evidence="8">
    <location>
        <begin position="323"/>
        <end position="528"/>
    </location>
</feature>
<dbReference type="Proteomes" id="UP000693672">
    <property type="component" value="Unassembled WGS sequence"/>
</dbReference>
<feature type="transmembrane region" description="Helical" evidence="7">
    <location>
        <begin position="31"/>
        <end position="47"/>
    </location>
</feature>
<evidence type="ECO:0000256" key="6">
    <source>
        <dbReference type="ARBA" id="ARBA00023012"/>
    </source>
</evidence>
<dbReference type="RefSeq" id="WP_218095828.1">
    <property type="nucleotide sequence ID" value="NZ_CAJVAS010000055.1"/>
</dbReference>
<name>A0A916NLV3_9BACL</name>
<evidence type="ECO:0000256" key="2">
    <source>
        <dbReference type="ARBA" id="ARBA00022679"/>
    </source>
</evidence>
<dbReference type="AlphaFoldDB" id="A0A916NLV3"/>
<evidence type="ECO:0000256" key="1">
    <source>
        <dbReference type="ARBA" id="ARBA00022553"/>
    </source>
</evidence>
<keyword evidence="7" id="KW-0472">Membrane</keyword>
<evidence type="ECO:0000313" key="10">
    <source>
        <dbReference type="EMBL" id="CAG7650757.1"/>
    </source>
</evidence>
<keyword evidence="7" id="KW-0812">Transmembrane</keyword>
<dbReference type="GO" id="GO:0000155">
    <property type="term" value="F:phosphorelay sensor kinase activity"/>
    <property type="evidence" value="ECO:0007669"/>
    <property type="project" value="InterPro"/>
</dbReference>
<feature type="transmembrane region" description="Helical" evidence="7">
    <location>
        <begin position="54"/>
        <end position="70"/>
    </location>
</feature>
<comment type="caution">
    <text evidence="10">The sequence shown here is derived from an EMBL/GenBank/DDBJ whole genome shotgun (WGS) entry which is preliminary data.</text>
</comment>
<dbReference type="Pfam" id="PF00512">
    <property type="entry name" value="HisKA"/>
    <property type="match status" value="1"/>
</dbReference>
<dbReference type="Pfam" id="PF00990">
    <property type="entry name" value="GGDEF"/>
    <property type="match status" value="1"/>
</dbReference>
<dbReference type="InterPro" id="IPR003661">
    <property type="entry name" value="HisK_dim/P_dom"/>
</dbReference>
<dbReference type="CDD" id="cd00082">
    <property type="entry name" value="HisKA"/>
    <property type="match status" value="1"/>
</dbReference>
<keyword evidence="4" id="KW-0418">Kinase</keyword>
<keyword evidence="1" id="KW-0597">Phosphoprotein</keyword>
<keyword evidence="7" id="KW-1133">Transmembrane helix</keyword>
<proteinExistence type="predicted"/>
<evidence type="ECO:0000256" key="5">
    <source>
        <dbReference type="ARBA" id="ARBA00022840"/>
    </source>
</evidence>
<organism evidence="10 11">
    <name type="scientific">Paenibacillus solanacearum</name>
    <dbReference type="NCBI Taxonomy" id="2048548"/>
    <lineage>
        <taxon>Bacteria</taxon>
        <taxon>Bacillati</taxon>
        <taxon>Bacillota</taxon>
        <taxon>Bacilli</taxon>
        <taxon>Bacillales</taxon>
        <taxon>Paenibacillaceae</taxon>
        <taxon>Paenibacillus</taxon>
    </lineage>
</organism>
<dbReference type="SMART" id="SM00388">
    <property type="entry name" value="HisKA"/>
    <property type="match status" value="1"/>
</dbReference>
<evidence type="ECO:0000256" key="3">
    <source>
        <dbReference type="ARBA" id="ARBA00022741"/>
    </source>
</evidence>
<keyword evidence="6" id="KW-0902">Two-component regulatory system</keyword>
<evidence type="ECO:0000256" key="7">
    <source>
        <dbReference type="SAM" id="Phobius"/>
    </source>
</evidence>
<keyword evidence="5" id="KW-0067">ATP-binding</keyword>
<accession>A0A916NLV3</accession>
<dbReference type="SMART" id="SM00387">
    <property type="entry name" value="HATPase_c"/>
    <property type="match status" value="1"/>
</dbReference>
<dbReference type="EC" id="2.7.-.-" evidence="10"/>
<dbReference type="NCBIfam" id="TIGR00254">
    <property type="entry name" value="GGDEF"/>
    <property type="match status" value="1"/>
</dbReference>
<dbReference type="PANTHER" id="PTHR43065:SF10">
    <property type="entry name" value="PEROXIDE STRESS-ACTIVATED HISTIDINE KINASE MAK3"/>
    <property type="match status" value="1"/>
</dbReference>
<keyword evidence="3" id="KW-0547">Nucleotide-binding</keyword>
<dbReference type="EMBL" id="CAJVAS010000055">
    <property type="protein sequence ID" value="CAG7650757.1"/>
    <property type="molecule type" value="Genomic_DNA"/>
</dbReference>
<dbReference type="InterPro" id="IPR000160">
    <property type="entry name" value="GGDEF_dom"/>
</dbReference>
<gene>
    <name evidence="10" type="primary">sasA_27</name>
    <name evidence="10" type="ORF">PAESOLCIP111_06168</name>
</gene>
<evidence type="ECO:0000259" key="9">
    <source>
        <dbReference type="PROSITE" id="PS50887"/>
    </source>
</evidence>
<dbReference type="GO" id="GO:0005524">
    <property type="term" value="F:ATP binding"/>
    <property type="evidence" value="ECO:0007669"/>
    <property type="project" value="UniProtKB-KW"/>
</dbReference>
<feature type="transmembrane region" description="Helical" evidence="7">
    <location>
        <begin position="5"/>
        <end position="25"/>
    </location>
</feature>